<evidence type="ECO:0000313" key="7">
    <source>
        <dbReference type="Proteomes" id="UP000566819"/>
    </source>
</evidence>
<dbReference type="InterPro" id="IPR008271">
    <property type="entry name" value="Ser/Thr_kinase_AS"/>
</dbReference>
<dbReference type="Proteomes" id="UP000566819">
    <property type="component" value="Unassembled WGS sequence"/>
</dbReference>
<reference evidence="6 7" key="1">
    <citation type="submission" date="2020-03" db="EMBL/GenBank/DDBJ databases">
        <title>Draft Genome Sequence of Cudoniella acicularis.</title>
        <authorList>
            <person name="Buettner E."/>
            <person name="Kellner H."/>
        </authorList>
    </citation>
    <scope>NUCLEOTIDE SEQUENCE [LARGE SCALE GENOMIC DNA]</scope>
    <source>
        <strain evidence="6 7">DSM 108380</strain>
    </source>
</reference>
<comment type="caution">
    <text evidence="6">The sequence shown here is derived from an EMBL/GenBank/DDBJ whole genome shotgun (WGS) entry which is preliminary data.</text>
</comment>
<dbReference type="PANTHER" id="PTHR44329">
    <property type="entry name" value="SERINE/THREONINE-PROTEIN KINASE TNNI3K-RELATED"/>
    <property type="match status" value="1"/>
</dbReference>
<feature type="domain" description="Protein kinase" evidence="5">
    <location>
        <begin position="149"/>
        <end position="400"/>
    </location>
</feature>
<accession>A0A8H4W8B8</accession>
<dbReference type="InterPro" id="IPR011009">
    <property type="entry name" value="Kinase-like_dom_sf"/>
</dbReference>
<dbReference type="Gene3D" id="1.10.510.10">
    <property type="entry name" value="Transferase(Phosphotransferase) domain 1"/>
    <property type="match status" value="1"/>
</dbReference>
<dbReference type="Pfam" id="PF00069">
    <property type="entry name" value="Pkinase"/>
    <property type="match status" value="1"/>
</dbReference>
<dbReference type="SMART" id="SM00220">
    <property type="entry name" value="S_TKc"/>
    <property type="match status" value="1"/>
</dbReference>
<evidence type="ECO:0000313" key="6">
    <source>
        <dbReference type="EMBL" id="KAF4637061.1"/>
    </source>
</evidence>
<dbReference type="InterPro" id="IPR000719">
    <property type="entry name" value="Prot_kinase_dom"/>
</dbReference>
<keyword evidence="7" id="KW-1185">Reference proteome</keyword>
<dbReference type="PROSITE" id="PS50011">
    <property type="entry name" value="PROTEIN_KINASE_DOM"/>
    <property type="match status" value="1"/>
</dbReference>
<evidence type="ECO:0000256" key="2">
    <source>
        <dbReference type="ARBA" id="ARBA00022741"/>
    </source>
</evidence>
<dbReference type="PANTHER" id="PTHR44329:SF288">
    <property type="entry name" value="MITOGEN-ACTIVATED PROTEIN KINASE KINASE KINASE 20"/>
    <property type="match status" value="1"/>
</dbReference>
<protein>
    <recommendedName>
        <fullName evidence="5">Protein kinase domain-containing protein</fullName>
    </recommendedName>
</protein>
<dbReference type="InterPro" id="IPR051681">
    <property type="entry name" value="Ser/Thr_Kinases-Pseudokinases"/>
</dbReference>
<proteinExistence type="predicted"/>
<keyword evidence="3" id="KW-0418">Kinase</keyword>
<keyword evidence="2" id="KW-0547">Nucleotide-binding</keyword>
<organism evidence="6 7">
    <name type="scientific">Cudoniella acicularis</name>
    <dbReference type="NCBI Taxonomy" id="354080"/>
    <lineage>
        <taxon>Eukaryota</taxon>
        <taxon>Fungi</taxon>
        <taxon>Dikarya</taxon>
        <taxon>Ascomycota</taxon>
        <taxon>Pezizomycotina</taxon>
        <taxon>Leotiomycetes</taxon>
        <taxon>Helotiales</taxon>
        <taxon>Tricladiaceae</taxon>
        <taxon>Cudoniella</taxon>
    </lineage>
</organism>
<dbReference type="SUPFAM" id="SSF56112">
    <property type="entry name" value="Protein kinase-like (PK-like)"/>
    <property type="match status" value="1"/>
</dbReference>
<sequence length="400" mass="45691">MKSTTSSTPRFFTNSQTIDFTPRTYKENKRKGGTEPKNRSQSFVLYSTYKWHVKVTFQGTLQSTQTATFASITKRQEDLKNLCLCIDLDQIQLLDDTVTELIVMRQDDATTVQGQRLHLKSALDPGSEYTPIAGHLWLSIREDPLRVRFPIYNGSSSGTATRDWLEISKKRELWTGVYEVLVEEKSYVYKEVDKLPNYEVRDSEVLEQELRTLELLRGTEGIVQLVAAVISENPYRTAKIIKDNAPTVLRGILLEYHPYGTLQDVLRLQKHNTEWPLHRWAVQIACALQKLHQAGVTHMDLKPENIVISVDLNAILIDISGCEASHSWLSPEIRNLPDPLSQTITSRKQNDVWALGKIISEIADALYNYEEQQFLRSIALEAMSEIPTRISLRDVICKLS</sequence>
<gene>
    <name evidence="6" type="ORF">G7Y89_g1014</name>
</gene>
<keyword evidence="1" id="KW-0808">Transferase</keyword>
<evidence type="ECO:0000256" key="1">
    <source>
        <dbReference type="ARBA" id="ARBA00022679"/>
    </source>
</evidence>
<dbReference type="AlphaFoldDB" id="A0A8H4W8B8"/>
<name>A0A8H4W8B8_9HELO</name>
<dbReference type="GO" id="GO:0004674">
    <property type="term" value="F:protein serine/threonine kinase activity"/>
    <property type="evidence" value="ECO:0007669"/>
    <property type="project" value="TreeGrafter"/>
</dbReference>
<dbReference type="CDD" id="cd00180">
    <property type="entry name" value="PKc"/>
    <property type="match status" value="1"/>
</dbReference>
<keyword evidence="4" id="KW-0067">ATP-binding</keyword>
<evidence type="ECO:0000259" key="5">
    <source>
        <dbReference type="PROSITE" id="PS50011"/>
    </source>
</evidence>
<dbReference type="OrthoDB" id="3545008at2759"/>
<dbReference type="PROSITE" id="PS00108">
    <property type="entry name" value="PROTEIN_KINASE_ST"/>
    <property type="match status" value="1"/>
</dbReference>
<evidence type="ECO:0000256" key="3">
    <source>
        <dbReference type="ARBA" id="ARBA00022777"/>
    </source>
</evidence>
<evidence type="ECO:0000256" key="4">
    <source>
        <dbReference type="ARBA" id="ARBA00022840"/>
    </source>
</evidence>
<dbReference type="EMBL" id="JAAMPI010000037">
    <property type="protein sequence ID" value="KAF4637061.1"/>
    <property type="molecule type" value="Genomic_DNA"/>
</dbReference>
<dbReference type="GO" id="GO:0005524">
    <property type="term" value="F:ATP binding"/>
    <property type="evidence" value="ECO:0007669"/>
    <property type="project" value="UniProtKB-KW"/>
</dbReference>